<reference evidence="6 7" key="1">
    <citation type="submission" date="2017-07" db="EMBL/GenBank/DDBJ databases">
        <title>Isolation and whole genome analysis of endospore-forming bacteria from heroin.</title>
        <authorList>
            <person name="Kalinowski J."/>
            <person name="Ahrens B."/>
            <person name="Al-Dilaimi A."/>
            <person name="Winkler A."/>
            <person name="Wibberg D."/>
            <person name="Schleenbecker U."/>
            <person name="Ruckert C."/>
            <person name="Wolfel R."/>
            <person name="Grass G."/>
        </authorList>
    </citation>
    <scope>NUCLEOTIDE SEQUENCE [LARGE SCALE GENOMIC DNA]</scope>
    <source>
        <strain evidence="6 7">7539</strain>
    </source>
</reference>
<dbReference type="InterPro" id="IPR026591">
    <property type="entry name" value="Sirtuin_cat_small_dom_sf"/>
</dbReference>
<feature type="binding site" evidence="4">
    <location>
        <position position="113"/>
    </location>
    <ligand>
        <name>NAD(+)</name>
        <dbReference type="ChEBI" id="CHEBI:57540"/>
    </ligand>
</feature>
<dbReference type="GO" id="GO:0017136">
    <property type="term" value="F:histone deacetylase activity, NAD-dependent"/>
    <property type="evidence" value="ECO:0007669"/>
    <property type="project" value="TreeGrafter"/>
</dbReference>
<comment type="function">
    <text evidence="4">NAD-dependent protein deacetylase which modulates the activities of several enzymes which are inactive in their acetylated form.</text>
</comment>
<dbReference type="GO" id="GO:0070403">
    <property type="term" value="F:NAD+ binding"/>
    <property type="evidence" value="ECO:0007669"/>
    <property type="project" value="UniProtKB-UniRule"/>
</dbReference>
<keyword evidence="3 4" id="KW-0520">NAD</keyword>
<feature type="binding site" evidence="4">
    <location>
        <position position="224"/>
    </location>
    <ligand>
        <name>NAD(+)</name>
        <dbReference type="ChEBI" id="CHEBI:57540"/>
    </ligand>
</feature>
<dbReference type="NCBIfam" id="NF001753">
    <property type="entry name" value="PRK00481.1-3"/>
    <property type="match status" value="1"/>
</dbReference>
<dbReference type="InterPro" id="IPR050134">
    <property type="entry name" value="NAD-dep_sirtuin_deacylases"/>
</dbReference>
<feature type="binding site" evidence="4">
    <location>
        <position position="95"/>
    </location>
    <ligand>
        <name>NAD(+)</name>
        <dbReference type="ChEBI" id="CHEBI:57540"/>
    </ligand>
</feature>
<dbReference type="GO" id="GO:0005737">
    <property type="term" value="C:cytoplasm"/>
    <property type="evidence" value="ECO:0007669"/>
    <property type="project" value="UniProtKB-SubCell"/>
</dbReference>
<comment type="cofactor">
    <cofactor evidence="4">
        <name>Zn(2+)</name>
        <dbReference type="ChEBI" id="CHEBI:29105"/>
    </cofactor>
    <text evidence="4">Binds 1 zinc ion per subunit.</text>
</comment>
<keyword evidence="4 5" id="KW-0862">Zinc</keyword>
<evidence type="ECO:0000256" key="5">
    <source>
        <dbReference type="PROSITE-ProRule" id="PRU00236"/>
    </source>
</evidence>
<evidence type="ECO:0000256" key="2">
    <source>
        <dbReference type="ARBA" id="ARBA00022679"/>
    </source>
</evidence>
<feature type="binding site" evidence="4">
    <location>
        <position position="29"/>
    </location>
    <ligand>
        <name>NAD(+)</name>
        <dbReference type="ChEBI" id="CHEBI:57540"/>
    </ligand>
</feature>
<keyword evidence="1 4" id="KW-0963">Cytoplasm</keyword>
<feature type="binding site" evidence="4 5">
    <location>
        <position position="140"/>
    </location>
    <ligand>
        <name>Zn(2+)</name>
        <dbReference type="ChEBI" id="CHEBI:29105"/>
    </ligand>
</feature>
<feature type="binding site" evidence="4">
    <location>
        <position position="180"/>
    </location>
    <ligand>
        <name>NAD(+)</name>
        <dbReference type="ChEBI" id="CHEBI:57540"/>
    </ligand>
</feature>
<feature type="binding site" evidence="4">
    <location>
        <position position="205"/>
    </location>
    <ligand>
        <name>NAD(+)</name>
        <dbReference type="ChEBI" id="CHEBI:57540"/>
    </ligand>
</feature>
<feature type="binding site" evidence="4">
    <location>
        <position position="18"/>
    </location>
    <ligand>
        <name>NAD(+)</name>
        <dbReference type="ChEBI" id="CHEBI:57540"/>
    </ligand>
</feature>
<dbReference type="PANTHER" id="PTHR11085">
    <property type="entry name" value="NAD-DEPENDENT PROTEIN DEACYLASE SIRTUIN-5, MITOCHONDRIAL-RELATED"/>
    <property type="match status" value="1"/>
</dbReference>
<dbReference type="Pfam" id="PF02146">
    <property type="entry name" value="SIR2"/>
    <property type="match status" value="1"/>
</dbReference>
<dbReference type="InterPro" id="IPR003000">
    <property type="entry name" value="Sirtuin"/>
</dbReference>
<feature type="binding site" evidence="4">
    <location>
        <position position="98"/>
    </location>
    <ligand>
        <name>NAD(+)</name>
        <dbReference type="ChEBI" id="CHEBI:57540"/>
    </ligand>
</feature>
<comment type="caution">
    <text evidence="4">Lacks conserved residue(s) required for the propagation of feature annotation.</text>
</comment>
<dbReference type="SUPFAM" id="SSF52467">
    <property type="entry name" value="DHS-like NAD/FAD-binding domain"/>
    <property type="match status" value="1"/>
</dbReference>
<feature type="binding site" evidence="4">
    <location>
        <position position="98"/>
    </location>
    <ligand>
        <name>nicotinamide</name>
        <dbReference type="ChEBI" id="CHEBI:17154"/>
    </ligand>
</feature>
<feature type="binding site" evidence="4 5">
    <location>
        <position position="121"/>
    </location>
    <ligand>
        <name>Zn(2+)</name>
        <dbReference type="ChEBI" id="CHEBI:29105"/>
    </ligand>
</feature>
<feature type="binding site" evidence="4">
    <location>
        <position position="30"/>
    </location>
    <ligand>
        <name>NAD(+)</name>
        <dbReference type="ChEBI" id="CHEBI:57540"/>
    </ligand>
</feature>
<feature type="active site" description="Proton acceptor" evidence="4 5">
    <location>
        <position position="113"/>
    </location>
</feature>
<accession>A0A268NYH3</accession>
<dbReference type="InterPro" id="IPR029035">
    <property type="entry name" value="DHS-like_NAD/FAD-binding_dom"/>
</dbReference>
<protein>
    <recommendedName>
        <fullName evidence="4">NAD-dependent protein deacetylase</fullName>
        <ecNumber evidence="4">2.3.1.286</ecNumber>
    </recommendedName>
    <alternativeName>
        <fullName evidence="4">Regulatory protein SIR2 homolog</fullName>
    </alternativeName>
</protein>
<feature type="binding site" evidence="4 5">
    <location>
        <position position="124"/>
    </location>
    <ligand>
        <name>Zn(2+)</name>
        <dbReference type="ChEBI" id="CHEBI:29105"/>
    </ligand>
</feature>
<comment type="subcellular location">
    <subcellularLocation>
        <location evidence="4">Cytoplasm</location>
    </subcellularLocation>
</comment>
<dbReference type="GO" id="GO:0008270">
    <property type="term" value="F:zinc ion binding"/>
    <property type="evidence" value="ECO:0007669"/>
    <property type="project" value="UniProtKB-UniRule"/>
</dbReference>
<feature type="binding site" evidence="4">
    <location>
        <position position="181"/>
    </location>
    <ligand>
        <name>NAD(+)</name>
        <dbReference type="ChEBI" id="CHEBI:57540"/>
    </ligand>
</feature>
<feature type="binding site" evidence="4">
    <location>
        <position position="97"/>
    </location>
    <ligand>
        <name>NAD(+)</name>
        <dbReference type="ChEBI" id="CHEBI:57540"/>
    </ligand>
</feature>
<proteinExistence type="inferred from homology"/>
<dbReference type="Gene3D" id="3.40.50.1220">
    <property type="entry name" value="TPP-binding domain"/>
    <property type="match status" value="1"/>
</dbReference>
<evidence type="ECO:0000256" key="3">
    <source>
        <dbReference type="ARBA" id="ARBA00023027"/>
    </source>
</evidence>
<dbReference type="InterPro" id="IPR026590">
    <property type="entry name" value="Ssirtuin_cat_dom"/>
</dbReference>
<comment type="catalytic activity">
    <reaction evidence="4">
        <text>N(6)-acetyl-L-lysyl-[protein] + NAD(+) + H2O = 2''-O-acetyl-ADP-D-ribose + nicotinamide + L-lysyl-[protein]</text>
        <dbReference type="Rhea" id="RHEA:43636"/>
        <dbReference type="Rhea" id="RHEA-COMP:9752"/>
        <dbReference type="Rhea" id="RHEA-COMP:10731"/>
        <dbReference type="ChEBI" id="CHEBI:15377"/>
        <dbReference type="ChEBI" id="CHEBI:17154"/>
        <dbReference type="ChEBI" id="CHEBI:29969"/>
        <dbReference type="ChEBI" id="CHEBI:57540"/>
        <dbReference type="ChEBI" id="CHEBI:61930"/>
        <dbReference type="ChEBI" id="CHEBI:83767"/>
        <dbReference type="EC" id="2.3.1.286"/>
    </reaction>
</comment>
<comment type="caution">
    <text evidence="6">The sequence shown here is derived from an EMBL/GenBank/DDBJ whole genome shotgun (WGS) entry which is preliminary data.</text>
</comment>
<keyword evidence="2 4" id="KW-0808">Transferase</keyword>
<evidence type="ECO:0000313" key="6">
    <source>
        <dbReference type="EMBL" id="PAE88553.1"/>
    </source>
</evidence>
<evidence type="ECO:0000256" key="4">
    <source>
        <dbReference type="HAMAP-Rule" id="MF_01968"/>
    </source>
</evidence>
<sequence>MFTTSLRQAQRIVVFTGAGMSTESGVPDFRSSRGLWKGNNPEALASLQAMNDNREAFVDFYRRRMEQLQHVQPHKGYDVLATWEQQLSVTAIITQNTDGLHERAGNQRVLPLHGSIQKLYCIQCGQHYDVDRYMNNQPSCSCGGFIRPSVVLFGEPLDSNILALAEQHSIEADVFIVLGSSLVVSPANLFPRIAKEHGAKLIIVNHDFTPLDTIADYVVNDKPIGSFLVETNRALQK</sequence>
<name>A0A268NYH3_SHOCL</name>
<dbReference type="HAMAP" id="MF_01968">
    <property type="entry name" value="Sirtuin_ClassU"/>
    <property type="match status" value="1"/>
</dbReference>
<organism evidence="6 7">
    <name type="scientific">Shouchella clausii</name>
    <name type="common">Alkalihalobacillus clausii</name>
    <dbReference type="NCBI Taxonomy" id="79880"/>
    <lineage>
        <taxon>Bacteria</taxon>
        <taxon>Bacillati</taxon>
        <taxon>Bacillota</taxon>
        <taxon>Bacilli</taxon>
        <taxon>Bacillales</taxon>
        <taxon>Bacillaceae</taxon>
        <taxon>Shouchella</taxon>
    </lineage>
</organism>
<dbReference type="InterPro" id="IPR028628">
    <property type="entry name" value="Sirtuin_class_U"/>
</dbReference>
<gene>
    <name evidence="4" type="primary">cobB</name>
    <name evidence="6" type="ORF">CHH72_13000</name>
</gene>
<dbReference type="RefSeq" id="WP_035205154.1">
    <property type="nucleotide sequence ID" value="NZ_CP012475.1"/>
</dbReference>
<dbReference type="PANTHER" id="PTHR11085:SF10">
    <property type="entry name" value="NAD-DEPENDENT PROTEIN DEACYLASE SIRTUIN-5, MITOCHONDRIAL-RELATED"/>
    <property type="match status" value="1"/>
</dbReference>
<evidence type="ECO:0000313" key="7">
    <source>
        <dbReference type="Proteomes" id="UP000216207"/>
    </source>
</evidence>
<dbReference type="PROSITE" id="PS50305">
    <property type="entry name" value="SIRTUIN"/>
    <property type="match status" value="1"/>
</dbReference>
<dbReference type="Gene3D" id="3.30.1600.10">
    <property type="entry name" value="SIR2/SIRT2 'Small Domain"/>
    <property type="match status" value="1"/>
</dbReference>
<evidence type="ECO:0000256" key="1">
    <source>
        <dbReference type="ARBA" id="ARBA00022490"/>
    </source>
</evidence>
<dbReference type="Proteomes" id="UP000216207">
    <property type="component" value="Unassembled WGS sequence"/>
</dbReference>
<dbReference type="EC" id="2.3.1.286" evidence="4"/>
<feature type="binding site" evidence="4">
    <location>
        <position position="97"/>
    </location>
    <ligand>
        <name>nicotinamide</name>
        <dbReference type="ChEBI" id="CHEBI:17154"/>
    </ligand>
</feature>
<comment type="similarity">
    <text evidence="4">Belongs to the sirtuin family. Class U subfamily.</text>
</comment>
<feature type="binding site" evidence="4">
    <location>
        <position position="29"/>
    </location>
    <ligand>
        <name>nicotinamide</name>
        <dbReference type="ChEBI" id="CHEBI:17154"/>
    </ligand>
</feature>
<dbReference type="AlphaFoldDB" id="A0A268NYH3"/>
<dbReference type="EMBL" id="NPCC01000015">
    <property type="protein sequence ID" value="PAE88553.1"/>
    <property type="molecule type" value="Genomic_DNA"/>
</dbReference>
<feature type="binding site" evidence="4 5">
    <location>
        <position position="142"/>
    </location>
    <ligand>
        <name>Zn(2+)</name>
        <dbReference type="ChEBI" id="CHEBI:29105"/>
    </ligand>
</feature>
<keyword evidence="4 5" id="KW-0479">Metal-binding</keyword>
<feature type="binding site" evidence="4">
    <location>
        <position position="22"/>
    </location>
    <ligand>
        <name>NAD(+)</name>
        <dbReference type="ChEBI" id="CHEBI:57540"/>
    </ligand>
</feature>